<accession>B0E249</accession>
<protein>
    <submittedName>
        <fullName evidence="2">Predicted protein</fullName>
    </submittedName>
</protein>
<feature type="region of interest" description="Disordered" evidence="1">
    <location>
        <begin position="332"/>
        <end position="491"/>
    </location>
</feature>
<dbReference type="KEGG" id="lbc:LACBIDRAFT_335367"/>
<feature type="region of interest" description="Disordered" evidence="1">
    <location>
        <begin position="508"/>
        <end position="558"/>
    </location>
</feature>
<dbReference type="Proteomes" id="UP000001194">
    <property type="component" value="Unassembled WGS sequence"/>
</dbReference>
<gene>
    <name evidence="2" type="ORF">LACBIDRAFT_335367</name>
</gene>
<feature type="compositionally biased region" description="Polar residues" evidence="1">
    <location>
        <begin position="481"/>
        <end position="491"/>
    </location>
</feature>
<feature type="compositionally biased region" description="Basic residues" evidence="1">
    <location>
        <begin position="383"/>
        <end position="407"/>
    </location>
</feature>
<feature type="compositionally biased region" description="Polar residues" evidence="1">
    <location>
        <begin position="335"/>
        <end position="351"/>
    </location>
</feature>
<evidence type="ECO:0000256" key="1">
    <source>
        <dbReference type="SAM" id="MobiDB-lite"/>
    </source>
</evidence>
<sequence>MDNNVGDVEVEVVDREPLLRVLKRNWAKGARLTFLESYIDNYKNGLLTKKAPAVLDSIVNAWFARFHWTIPLSAETDLPATTLPVGPDGHEILTKEHRKLKAEVVERTQTSLYGWFEYRCKKIVKLPRSVKGGKDPMSILISRLLGQDATPPKRNAPWEAWAKVHFPEMKATFNVEFKQSGKPRNLLASARNEFKMAAFKRLDEAERQRWEDIAQQEHLDHKKRLEDLEGEEGLMDPEAAQEVLDRLPNLLGPLIQAIREATGMHLSVLVGGPEPKKKGQLNMFGIHHGTNLAPSPKSWPFAEKEQWNIAKEAFLRFLSTCYTTEQQRTRAIIPSTVQSTEQPTAGPSSSFPSGTLPPSTQPSPTPLTTIPSAPPSNSTDLKTRRKRKAGKGRKNPTKKAKRARISKKNGSAITSDGKSDPSSSDAEESPTDDEDDSDDGDDIDDGNDESGDIEADVPALRTRSGRSGGKTSMDPSRWKKTQPSASAINGNNVTIHINTSTVNSFTNINASPPASTSKAEAPCSLDTGDPYPPPQGDSAHTPRSPLISQLTTGSVTKIDPDPSWPEWFRDGYNFLTAKDLGMQFTTAVNTYVQLESHTSFQAGSRSEGFKPTNRPTEVAWWVARGRKAQPMIEDKRVFEQRWWKWWNGLQPIWCDVAGVEGALNASHRLCSEGDGGWTAVNKHGRNAFLTVMATLVWWADGLKDCAQDPGWLAAVEEVAWVLDQINTRLVCRRGLYTAGADGQGSQSAPSN</sequence>
<evidence type="ECO:0000313" key="3">
    <source>
        <dbReference type="Proteomes" id="UP000001194"/>
    </source>
</evidence>
<feature type="compositionally biased region" description="Polar residues" evidence="1">
    <location>
        <begin position="546"/>
        <end position="555"/>
    </location>
</feature>
<reference evidence="2 3" key="1">
    <citation type="journal article" date="2008" name="Nature">
        <title>The genome of Laccaria bicolor provides insights into mycorrhizal symbiosis.</title>
        <authorList>
            <person name="Martin F."/>
            <person name="Aerts A."/>
            <person name="Ahren D."/>
            <person name="Brun A."/>
            <person name="Danchin E.G.J."/>
            <person name="Duchaussoy F."/>
            <person name="Gibon J."/>
            <person name="Kohler A."/>
            <person name="Lindquist E."/>
            <person name="Pereda V."/>
            <person name="Salamov A."/>
            <person name="Shapiro H.J."/>
            <person name="Wuyts J."/>
            <person name="Blaudez D."/>
            <person name="Buee M."/>
            <person name="Brokstein P."/>
            <person name="Canbaeck B."/>
            <person name="Cohen D."/>
            <person name="Courty P.E."/>
            <person name="Coutinho P.M."/>
            <person name="Delaruelle C."/>
            <person name="Detter J.C."/>
            <person name="Deveau A."/>
            <person name="DiFazio S."/>
            <person name="Duplessis S."/>
            <person name="Fraissinet-Tachet L."/>
            <person name="Lucic E."/>
            <person name="Frey-Klett P."/>
            <person name="Fourrey C."/>
            <person name="Feussner I."/>
            <person name="Gay G."/>
            <person name="Grimwood J."/>
            <person name="Hoegger P.J."/>
            <person name="Jain P."/>
            <person name="Kilaru S."/>
            <person name="Labbe J."/>
            <person name="Lin Y.C."/>
            <person name="Legue V."/>
            <person name="Le Tacon F."/>
            <person name="Marmeisse R."/>
            <person name="Melayah D."/>
            <person name="Montanini B."/>
            <person name="Muratet M."/>
            <person name="Nehls U."/>
            <person name="Niculita-Hirzel H."/>
            <person name="Oudot-Le Secq M.P."/>
            <person name="Peter M."/>
            <person name="Quesneville H."/>
            <person name="Rajashekar B."/>
            <person name="Reich M."/>
            <person name="Rouhier N."/>
            <person name="Schmutz J."/>
            <person name="Yin T."/>
            <person name="Chalot M."/>
            <person name="Henrissat B."/>
            <person name="Kuees U."/>
            <person name="Lucas S."/>
            <person name="Van de Peer Y."/>
            <person name="Podila G.K."/>
            <person name="Polle A."/>
            <person name="Pukkila P.J."/>
            <person name="Richardson P.M."/>
            <person name="Rouze P."/>
            <person name="Sanders I.R."/>
            <person name="Stajich J.E."/>
            <person name="Tunlid A."/>
            <person name="Tuskan G."/>
            <person name="Grigoriev I.V."/>
        </authorList>
    </citation>
    <scope>NUCLEOTIDE SEQUENCE [LARGE SCALE GENOMIC DNA]</scope>
    <source>
        <strain evidence="3">S238N-H82 / ATCC MYA-4686</strain>
    </source>
</reference>
<organism evidence="3">
    <name type="scientific">Laccaria bicolor (strain S238N-H82 / ATCC MYA-4686)</name>
    <name type="common">Bicoloured deceiver</name>
    <name type="synonym">Laccaria laccata var. bicolor</name>
    <dbReference type="NCBI Taxonomy" id="486041"/>
    <lineage>
        <taxon>Eukaryota</taxon>
        <taxon>Fungi</taxon>
        <taxon>Dikarya</taxon>
        <taxon>Basidiomycota</taxon>
        <taxon>Agaricomycotina</taxon>
        <taxon>Agaricomycetes</taxon>
        <taxon>Agaricomycetidae</taxon>
        <taxon>Agaricales</taxon>
        <taxon>Agaricineae</taxon>
        <taxon>Hydnangiaceae</taxon>
        <taxon>Laccaria</taxon>
    </lineage>
</organism>
<feature type="compositionally biased region" description="Polar residues" evidence="1">
    <location>
        <begin position="508"/>
        <end position="518"/>
    </location>
</feature>
<keyword evidence="3" id="KW-1185">Reference proteome</keyword>
<dbReference type="InParanoid" id="B0E249"/>
<name>B0E249_LACBS</name>
<dbReference type="RefSeq" id="XP_001890265.1">
    <property type="nucleotide sequence ID" value="XM_001890230.1"/>
</dbReference>
<proteinExistence type="predicted"/>
<dbReference type="STRING" id="486041.B0E249"/>
<evidence type="ECO:0000313" key="2">
    <source>
        <dbReference type="EMBL" id="EDQ99063.1"/>
    </source>
</evidence>
<dbReference type="GeneID" id="6085931"/>
<dbReference type="HOGENOM" id="CLU_021048_0_0_1"/>
<dbReference type="EMBL" id="DS547174">
    <property type="protein sequence ID" value="EDQ99063.1"/>
    <property type="molecule type" value="Genomic_DNA"/>
</dbReference>
<feature type="compositionally biased region" description="Acidic residues" evidence="1">
    <location>
        <begin position="425"/>
        <end position="455"/>
    </location>
</feature>
<dbReference type="AlphaFoldDB" id="B0E249"/>
<dbReference type="OrthoDB" id="3033067at2759"/>